<dbReference type="SUPFAM" id="SSF48498">
    <property type="entry name" value="Tetracyclin repressor-like, C-terminal domain"/>
    <property type="match status" value="1"/>
</dbReference>
<keyword evidence="6" id="KW-1185">Reference proteome</keyword>
<accession>A0A4R4Y8R2</accession>
<dbReference type="EMBL" id="SMKQ01000154">
    <property type="protein sequence ID" value="TDD40815.1"/>
    <property type="molecule type" value="Genomic_DNA"/>
</dbReference>
<dbReference type="InterPro" id="IPR041678">
    <property type="entry name" value="TetR_C_16"/>
</dbReference>
<dbReference type="SUPFAM" id="SSF46689">
    <property type="entry name" value="Homeodomain-like"/>
    <property type="match status" value="1"/>
</dbReference>
<sequence>MTSAPDATPPAEPARRRRRDPDTHRAAILEAAREAFAERGYARATIRDIARRAGVTHGLVMRHFTSKERLFLCAVPGTRDIDEVVAGDLASLPERVAGAFVARMETNAADDPFVALVRSAASDERAAIDLYTAMQRRSVAAYRTVLDGDDVDVRVDLMAAQLTGVAFNRYIVRAGPLASMTAAELTTHLSRVLRRIMFD</sequence>
<dbReference type="PRINTS" id="PR00455">
    <property type="entry name" value="HTHTETR"/>
</dbReference>
<dbReference type="PROSITE" id="PS50977">
    <property type="entry name" value="HTH_TETR_2"/>
    <property type="match status" value="1"/>
</dbReference>
<name>A0A4R4Y8R2_9ACTN</name>
<dbReference type="GO" id="GO:0000976">
    <property type="term" value="F:transcription cis-regulatory region binding"/>
    <property type="evidence" value="ECO:0007669"/>
    <property type="project" value="TreeGrafter"/>
</dbReference>
<organism evidence="5 6">
    <name type="scientific">Nonomuraea terrae</name>
    <dbReference type="NCBI Taxonomy" id="2530383"/>
    <lineage>
        <taxon>Bacteria</taxon>
        <taxon>Bacillati</taxon>
        <taxon>Actinomycetota</taxon>
        <taxon>Actinomycetes</taxon>
        <taxon>Streptosporangiales</taxon>
        <taxon>Streptosporangiaceae</taxon>
        <taxon>Nonomuraea</taxon>
    </lineage>
</organism>
<feature type="region of interest" description="Disordered" evidence="3">
    <location>
        <begin position="1"/>
        <end position="22"/>
    </location>
</feature>
<evidence type="ECO:0000259" key="4">
    <source>
        <dbReference type="PROSITE" id="PS50977"/>
    </source>
</evidence>
<dbReference type="Gene3D" id="1.10.10.60">
    <property type="entry name" value="Homeodomain-like"/>
    <property type="match status" value="1"/>
</dbReference>
<gene>
    <name evidence="5" type="ORF">E1286_33995</name>
</gene>
<evidence type="ECO:0000256" key="3">
    <source>
        <dbReference type="SAM" id="MobiDB-lite"/>
    </source>
</evidence>
<dbReference type="Pfam" id="PF00440">
    <property type="entry name" value="TetR_N"/>
    <property type="match status" value="1"/>
</dbReference>
<dbReference type="AlphaFoldDB" id="A0A4R4Y8R2"/>
<reference evidence="5 6" key="1">
    <citation type="submission" date="2019-03" db="EMBL/GenBank/DDBJ databases">
        <title>Draft genome sequences of novel Actinobacteria.</title>
        <authorList>
            <person name="Sahin N."/>
            <person name="Ay H."/>
            <person name="Saygin H."/>
        </authorList>
    </citation>
    <scope>NUCLEOTIDE SEQUENCE [LARGE SCALE GENOMIC DNA]</scope>
    <source>
        <strain evidence="5 6">CH32</strain>
    </source>
</reference>
<protein>
    <submittedName>
        <fullName evidence="5">TetR/AcrR family transcriptional regulator</fullName>
    </submittedName>
</protein>
<dbReference type="PANTHER" id="PTHR30055:SF235">
    <property type="entry name" value="TRANSCRIPTIONAL REGULATORY PROTEIN"/>
    <property type="match status" value="1"/>
</dbReference>
<feature type="DNA-binding region" description="H-T-H motif" evidence="2">
    <location>
        <begin position="45"/>
        <end position="64"/>
    </location>
</feature>
<proteinExistence type="predicted"/>
<dbReference type="InterPro" id="IPR050109">
    <property type="entry name" value="HTH-type_TetR-like_transc_reg"/>
</dbReference>
<dbReference type="InterPro" id="IPR036271">
    <property type="entry name" value="Tet_transcr_reg_TetR-rel_C_sf"/>
</dbReference>
<dbReference type="Pfam" id="PF17920">
    <property type="entry name" value="TetR_C_16"/>
    <property type="match status" value="1"/>
</dbReference>
<keyword evidence="1 2" id="KW-0238">DNA-binding</keyword>
<dbReference type="Gene3D" id="1.10.357.10">
    <property type="entry name" value="Tetracycline Repressor, domain 2"/>
    <property type="match status" value="1"/>
</dbReference>
<evidence type="ECO:0000256" key="1">
    <source>
        <dbReference type="ARBA" id="ARBA00023125"/>
    </source>
</evidence>
<comment type="caution">
    <text evidence="5">The sequence shown here is derived from an EMBL/GenBank/DDBJ whole genome shotgun (WGS) entry which is preliminary data.</text>
</comment>
<dbReference type="PANTHER" id="PTHR30055">
    <property type="entry name" value="HTH-TYPE TRANSCRIPTIONAL REGULATOR RUTR"/>
    <property type="match status" value="1"/>
</dbReference>
<dbReference type="RefSeq" id="WP_132619111.1">
    <property type="nucleotide sequence ID" value="NZ_SMKQ01000154.1"/>
</dbReference>
<feature type="domain" description="HTH tetR-type" evidence="4">
    <location>
        <begin position="22"/>
        <end position="82"/>
    </location>
</feature>
<dbReference type="Proteomes" id="UP000295302">
    <property type="component" value="Unassembled WGS sequence"/>
</dbReference>
<dbReference type="InterPro" id="IPR001647">
    <property type="entry name" value="HTH_TetR"/>
</dbReference>
<dbReference type="OrthoDB" id="9806334at2"/>
<evidence type="ECO:0000256" key="2">
    <source>
        <dbReference type="PROSITE-ProRule" id="PRU00335"/>
    </source>
</evidence>
<evidence type="ECO:0000313" key="5">
    <source>
        <dbReference type="EMBL" id="TDD40815.1"/>
    </source>
</evidence>
<dbReference type="GO" id="GO:0003700">
    <property type="term" value="F:DNA-binding transcription factor activity"/>
    <property type="evidence" value="ECO:0007669"/>
    <property type="project" value="TreeGrafter"/>
</dbReference>
<evidence type="ECO:0000313" key="6">
    <source>
        <dbReference type="Proteomes" id="UP000295302"/>
    </source>
</evidence>
<dbReference type="InterPro" id="IPR009057">
    <property type="entry name" value="Homeodomain-like_sf"/>
</dbReference>